<dbReference type="AlphaFoldDB" id="A0AAU9LDV8"/>
<sequence length="72" mass="8657">MFTAYHTIPRYHIQSLLISFIQENQETEKKGLKRWNCGSVMYVSRSTNTRNTCLFPLRTLIKDKRQHQHFIT</sequence>
<accession>A0AAU9LDV8</accession>
<proteinExistence type="predicted"/>
<name>A0AAU9LDV8_9ASTR</name>
<dbReference type="EMBL" id="CAKMRJ010000001">
    <property type="protein sequence ID" value="CAH1413739.1"/>
    <property type="molecule type" value="Genomic_DNA"/>
</dbReference>
<organism evidence="1 2">
    <name type="scientific">Lactuca virosa</name>
    <dbReference type="NCBI Taxonomy" id="75947"/>
    <lineage>
        <taxon>Eukaryota</taxon>
        <taxon>Viridiplantae</taxon>
        <taxon>Streptophyta</taxon>
        <taxon>Embryophyta</taxon>
        <taxon>Tracheophyta</taxon>
        <taxon>Spermatophyta</taxon>
        <taxon>Magnoliopsida</taxon>
        <taxon>eudicotyledons</taxon>
        <taxon>Gunneridae</taxon>
        <taxon>Pentapetalae</taxon>
        <taxon>asterids</taxon>
        <taxon>campanulids</taxon>
        <taxon>Asterales</taxon>
        <taxon>Asteraceae</taxon>
        <taxon>Cichorioideae</taxon>
        <taxon>Cichorieae</taxon>
        <taxon>Lactucinae</taxon>
        <taxon>Lactuca</taxon>
    </lineage>
</organism>
<reference evidence="1 2" key="1">
    <citation type="submission" date="2022-01" db="EMBL/GenBank/DDBJ databases">
        <authorList>
            <person name="Xiong W."/>
            <person name="Schranz E."/>
        </authorList>
    </citation>
    <scope>NUCLEOTIDE SEQUENCE [LARGE SCALE GENOMIC DNA]</scope>
</reference>
<keyword evidence="2" id="KW-1185">Reference proteome</keyword>
<evidence type="ECO:0000313" key="2">
    <source>
        <dbReference type="Proteomes" id="UP001157418"/>
    </source>
</evidence>
<dbReference type="Proteomes" id="UP001157418">
    <property type="component" value="Unassembled WGS sequence"/>
</dbReference>
<evidence type="ECO:0000313" key="1">
    <source>
        <dbReference type="EMBL" id="CAH1413739.1"/>
    </source>
</evidence>
<gene>
    <name evidence="1" type="ORF">LVIROSA_LOCUS1687</name>
</gene>
<protein>
    <submittedName>
        <fullName evidence="1">Uncharacterized protein</fullName>
    </submittedName>
</protein>
<comment type="caution">
    <text evidence="1">The sequence shown here is derived from an EMBL/GenBank/DDBJ whole genome shotgun (WGS) entry which is preliminary data.</text>
</comment>